<evidence type="ECO:0000256" key="2">
    <source>
        <dbReference type="ARBA" id="ARBA00022676"/>
    </source>
</evidence>
<dbReference type="Gene3D" id="3.90.550.10">
    <property type="entry name" value="Spore Coat Polysaccharide Biosynthesis Protein SpsA, Chain A"/>
    <property type="match status" value="1"/>
</dbReference>
<evidence type="ECO:0000313" key="9">
    <source>
        <dbReference type="Proteomes" id="UP000439522"/>
    </source>
</evidence>
<sequence>MGTYSFAEWFVLVQHELLLFAGVFFLLGAIDDLAIDLIWLWLRLTGRGKSERVPEPALPVPLTGRAAVLVPAWHEAAVIGATVRHMLSAWPHADLRLYVGCYPNDPATAEAVESACGGDPRARLVLHERNGPTTKADCLNRLYRALEEDEMREGVRAHMVVLHDAEDMVDPLALGLLDAHIGTADLVQLPVLPHPMEDSRWIASHYVDEFAAAHGGVMVVRDALGASLPTAGVGCAIAREPLARIASARGSGGPFAADSLTEDYELGLGIGALGGPSRFVRARAPDGRLIATRACFPAKLDCAVRQKTRWVLGIAFQSWDRLGWGRRPVDVWMRFRDRRGPLTALLTAIGYLLVAMFAVGGVARLAGLGTWVEPSPLLVALLILNLCSLVWRAAWRFAFTAREHGVREGFRAILRIPVANIIAIMAGRRAFAGYLASLAGRKPRWDKTRHTVHPALRPGAGA</sequence>
<dbReference type="EMBL" id="WTZA01000001">
    <property type="protein sequence ID" value="MXO74660.1"/>
    <property type="molecule type" value="Genomic_DNA"/>
</dbReference>
<reference evidence="8 9" key="1">
    <citation type="submission" date="2019-12" db="EMBL/GenBank/DDBJ databases">
        <title>Genomic-based taxomic classification of the family Erythrobacteraceae.</title>
        <authorList>
            <person name="Xu L."/>
        </authorList>
    </citation>
    <scope>NUCLEOTIDE SEQUENCE [LARGE SCALE GENOMIC DNA]</scope>
    <source>
        <strain evidence="8 9">100921-2</strain>
    </source>
</reference>
<protein>
    <submittedName>
        <fullName evidence="8">Glycosyl transferase family protein</fullName>
    </submittedName>
</protein>
<keyword evidence="6 7" id="KW-0472">Membrane</keyword>
<evidence type="ECO:0000256" key="4">
    <source>
        <dbReference type="ARBA" id="ARBA00022692"/>
    </source>
</evidence>
<keyword evidence="4 7" id="KW-0812">Transmembrane</keyword>
<keyword evidence="9" id="KW-1185">Reference proteome</keyword>
<feature type="transmembrane region" description="Helical" evidence="7">
    <location>
        <begin position="375"/>
        <end position="395"/>
    </location>
</feature>
<dbReference type="Proteomes" id="UP000439522">
    <property type="component" value="Unassembled WGS sequence"/>
</dbReference>
<keyword evidence="2" id="KW-0328">Glycosyltransferase</keyword>
<proteinExistence type="predicted"/>
<comment type="caution">
    <text evidence="8">The sequence shown here is derived from an EMBL/GenBank/DDBJ whole genome shotgun (WGS) entry which is preliminary data.</text>
</comment>
<feature type="transmembrane region" description="Helical" evidence="7">
    <location>
        <begin position="17"/>
        <end position="42"/>
    </location>
</feature>
<gene>
    <name evidence="8" type="ORF">GRI40_05410</name>
</gene>
<dbReference type="Pfam" id="PF13641">
    <property type="entry name" value="Glyco_tranf_2_3"/>
    <property type="match status" value="1"/>
</dbReference>
<comment type="subcellular location">
    <subcellularLocation>
        <location evidence="1">Membrane</location>
        <topology evidence="1">Multi-pass membrane protein</topology>
    </subcellularLocation>
</comment>
<keyword evidence="5 7" id="KW-1133">Transmembrane helix</keyword>
<evidence type="ECO:0000256" key="1">
    <source>
        <dbReference type="ARBA" id="ARBA00004141"/>
    </source>
</evidence>
<keyword evidence="3 8" id="KW-0808">Transferase</keyword>
<evidence type="ECO:0000256" key="7">
    <source>
        <dbReference type="SAM" id="Phobius"/>
    </source>
</evidence>
<dbReference type="AlphaFoldDB" id="A0A6I4TET3"/>
<dbReference type="PANTHER" id="PTHR43867:SF2">
    <property type="entry name" value="CELLULOSE SYNTHASE CATALYTIC SUBUNIT A [UDP-FORMING]"/>
    <property type="match status" value="1"/>
</dbReference>
<evidence type="ECO:0000256" key="6">
    <source>
        <dbReference type="ARBA" id="ARBA00023136"/>
    </source>
</evidence>
<accession>A0A6I4TET3</accession>
<dbReference type="SUPFAM" id="SSF53448">
    <property type="entry name" value="Nucleotide-diphospho-sugar transferases"/>
    <property type="match status" value="1"/>
</dbReference>
<evidence type="ECO:0000256" key="5">
    <source>
        <dbReference type="ARBA" id="ARBA00022989"/>
    </source>
</evidence>
<evidence type="ECO:0000256" key="3">
    <source>
        <dbReference type="ARBA" id="ARBA00022679"/>
    </source>
</evidence>
<name>A0A6I4TET3_9SPHN</name>
<feature type="transmembrane region" description="Helical" evidence="7">
    <location>
        <begin position="342"/>
        <end position="363"/>
    </location>
</feature>
<dbReference type="InterPro" id="IPR050321">
    <property type="entry name" value="Glycosyltr_2/OpgH_subfam"/>
</dbReference>
<organism evidence="8 9">
    <name type="scientific">Tsuneonella aeria</name>
    <dbReference type="NCBI Taxonomy" id="1837929"/>
    <lineage>
        <taxon>Bacteria</taxon>
        <taxon>Pseudomonadati</taxon>
        <taxon>Pseudomonadota</taxon>
        <taxon>Alphaproteobacteria</taxon>
        <taxon>Sphingomonadales</taxon>
        <taxon>Erythrobacteraceae</taxon>
        <taxon>Tsuneonella</taxon>
    </lineage>
</organism>
<dbReference type="GO" id="GO:0016020">
    <property type="term" value="C:membrane"/>
    <property type="evidence" value="ECO:0007669"/>
    <property type="project" value="UniProtKB-SubCell"/>
</dbReference>
<dbReference type="GO" id="GO:0016757">
    <property type="term" value="F:glycosyltransferase activity"/>
    <property type="evidence" value="ECO:0007669"/>
    <property type="project" value="UniProtKB-KW"/>
</dbReference>
<dbReference type="InterPro" id="IPR029044">
    <property type="entry name" value="Nucleotide-diphossugar_trans"/>
</dbReference>
<evidence type="ECO:0000313" key="8">
    <source>
        <dbReference type="EMBL" id="MXO74660.1"/>
    </source>
</evidence>
<feature type="transmembrane region" description="Helical" evidence="7">
    <location>
        <begin position="416"/>
        <end position="436"/>
    </location>
</feature>
<dbReference type="RefSeq" id="WP_160610396.1">
    <property type="nucleotide sequence ID" value="NZ_WTZA01000001.1"/>
</dbReference>
<dbReference type="PANTHER" id="PTHR43867">
    <property type="entry name" value="CELLULOSE SYNTHASE CATALYTIC SUBUNIT A [UDP-FORMING]"/>
    <property type="match status" value="1"/>
</dbReference>
<dbReference type="NCBIfam" id="NF011307">
    <property type="entry name" value="PRK14716.1-5"/>
    <property type="match status" value="1"/>
</dbReference>
<dbReference type="OrthoDB" id="5294733at2"/>